<accession>S0EX30</accession>
<dbReference type="PATRIC" id="fig|1303518.3.peg.1045"/>
<reference evidence="2" key="1">
    <citation type="submission" date="2013-03" db="EMBL/GenBank/DDBJ databases">
        <title>Genome sequence of Chthonomonas calidirosea, the first sequenced genome from the Armatimonadetes phylum (formally candidate division OP10).</title>
        <authorList>
            <person name="Lee K.C.Y."/>
            <person name="Morgan X.C."/>
            <person name="Dunfield P.F."/>
            <person name="Tamas I."/>
            <person name="Houghton K.M."/>
            <person name="Vyssotski M."/>
            <person name="Ryan J.L.J."/>
            <person name="Lagutin K."/>
            <person name="McDonald I.R."/>
            <person name="Stott M.B."/>
        </authorList>
    </citation>
    <scope>NUCLEOTIDE SEQUENCE [LARGE SCALE GENOMIC DNA]</scope>
    <source>
        <strain evidence="2">DSM 23976 / ICMP 18418 / T49</strain>
    </source>
</reference>
<dbReference type="EMBL" id="HF951689">
    <property type="protein sequence ID" value="CCW34851.1"/>
    <property type="molecule type" value="Genomic_DNA"/>
</dbReference>
<dbReference type="OrthoDB" id="212238at2"/>
<protein>
    <submittedName>
        <fullName evidence="1">Uncharacterized protein</fullName>
    </submittedName>
</protein>
<organism evidence="1 2">
    <name type="scientific">Chthonomonas calidirosea (strain DSM 23976 / ICMP 18418 / T49)</name>
    <dbReference type="NCBI Taxonomy" id="1303518"/>
    <lineage>
        <taxon>Bacteria</taxon>
        <taxon>Bacillati</taxon>
        <taxon>Armatimonadota</taxon>
        <taxon>Chthonomonadia</taxon>
        <taxon>Chthonomonadales</taxon>
        <taxon>Chthonomonadaceae</taxon>
        <taxon>Chthonomonas</taxon>
    </lineage>
</organism>
<sequence length="439" mass="50717">MRLESWPRCPEAASLCEGLLERFLHENSMVQEMAHRFHAYAGVRLANLIDHWVVPRSILSVEELERVGMIETDVEGEPVWQHPQARLPRFRVGARWRLTIAVESLELFLRQNRWEPERVEGDFDSAYQEAVGTLPQGELAVVVRKGYTGFRPGRLTEEMRVILEDARERWRVRRRDKEAIMEAQQLAEELVSVLGAGRAADEFFAIEREYYMTRNRAARWQYTRQQELGLGWANHDHHTYRSSRESFADLMQLWSTFGFQFRERFYAGAEAGWGAQVLEHPESRVVIFSDVDLSPEELFVDFAEQPLRPNESLGTIGLWCALHGDSIGTAGMHHLEAEYDWAQVRALLIENGFGVMKPFTDLPMLKQAFTEPEMWPVDEERCARLLQSGQITAEQAERFRRQGAAGSHLEILQRWEGYKGFNQAGVSAIIRETDARKLV</sequence>
<dbReference type="STRING" id="454171.CP488_00127"/>
<evidence type="ECO:0000313" key="2">
    <source>
        <dbReference type="Proteomes" id="UP000014227"/>
    </source>
</evidence>
<dbReference type="AlphaFoldDB" id="S0EX30"/>
<gene>
    <name evidence="1" type="ORF">CCALI_01029</name>
</gene>
<dbReference type="eggNOG" id="ENOG502Z8T0">
    <property type="taxonomic scope" value="Bacteria"/>
</dbReference>
<dbReference type="HOGENOM" id="CLU_591562_0_0_0"/>
<dbReference type="KEGG" id="ccz:CCALI_01029"/>
<keyword evidence="2" id="KW-1185">Reference proteome</keyword>
<dbReference type="RefSeq" id="WP_016482400.1">
    <property type="nucleotide sequence ID" value="NC_021487.1"/>
</dbReference>
<name>S0EX30_CHTCT</name>
<dbReference type="InParanoid" id="S0EX30"/>
<evidence type="ECO:0000313" key="1">
    <source>
        <dbReference type="EMBL" id="CCW34851.1"/>
    </source>
</evidence>
<dbReference type="Proteomes" id="UP000014227">
    <property type="component" value="Chromosome I"/>
</dbReference>
<proteinExistence type="predicted"/>